<gene>
    <name evidence="1" type="ORF">MiSe_66630</name>
</gene>
<evidence type="ECO:0000313" key="1">
    <source>
        <dbReference type="EMBL" id="GET41849.1"/>
    </source>
</evidence>
<dbReference type="RefSeq" id="WP_226588516.1">
    <property type="nucleotide sequence ID" value="NZ_BLAY01000137.1"/>
</dbReference>
<dbReference type="AlphaFoldDB" id="A0AAV3XMF1"/>
<dbReference type="EMBL" id="BLAY01000137">
    <property type="protein sequence ID" value="GET41849.1"/>
    <property type="molecule type" value="Genomic_DNA"/>
</dbReference>
<dbReference type="Proteomes" id="UP001050975">
    <property type="component" value="Unassembled WGS sequence"/>
</dbReference>
<organism evidence="1 2">
    <name type="scientific">Microseira wollei NIES-4236</name>
    <dbReference type="NCBI Taxonomy" id="2530354"/>
    <lineage>
        <taxon>Bacteria</taxon>
        <taxon>Bacillati</taxon>
        <taxon>Cyanobacteriota</taxon>
        <taxon>Cyanophyceae</taxon>
        <taxon>Oscillatoriophycideae</taxon>
        <taxon>Aerosakkonematales</taxon>
        <taxon>Aerosakkonemataceae</taxon>
        <taxon>Microseira</taxon>
    </lineage>
</organism>
<accession>A0AAV3XMF1</accession>
<reference evidence="1" key="1">
    <citation type="submission" date="2019-10" db="EMBL/GenBank/DDBJ databases">
        <title>Draft genome sequece of Microseira wollei NIES-4236.</title>
        <authorList>
            <person name="Yamaguchi H."/>
            <person name="Suzuki S."/>
            <person name="Kawachi M."/>
        </authorList>
    </citation>
    <scope>NUCLEOTIDE SEQUENCE</scope>
    <source>
        <strain evidence="1">NIES-4236</strain>
    </source>
</reference>
<keyword evidence="2" id="KW-1185">Reference proteome</keyword>
<evidence type="ECO:0000313" key="2">
    <source>
        <dbReference type="Proteomes" id="UP001050975"/>
    </source>
</evidence>
<sequence length="84" mass="9356">MTTNTLVDTSESVSASVEMRVCTDPDSGREFVRMIVVGSPKGVVKIIHSLHVKRFAEVNEWSPPISTKKPGEVMRILIKKVFID</sequence>
<protein>
    <submittedName>
        <fullName evidence="1">Uncharacterized protein</fullName>
    </submittedName>
</protein>
<comment type="caution">
    <text evidence="1">The sequence shown here is derived from an EMBL/GenBank/DDBJ whole genome shotgun (WGS) entry which is preliminary data.</text>
</comment>
<name>A0AAV3XMF1_9CYAN</name>
<proteinExistence type="predicted"/>